<dbReference type="AlphaFoldDB" id="A0A0M8P810"/>
<organism evidence="1 2">
    <name type="scientific">Penicillium nordicum</name>
    <dbReference type="NCBI Taxonomy" id="229535"/>
    <lineage>
        <taxon>Eukaryota</taxon>
        <taxon>Fungi</taxon>
        <taxon>Dikarya</taxon>
        <taxon>Ascomycota</taxon>
        <taxon>Pezizomycotina</taxon>
        <taxon>Eurotiomycetes</taxon>
        <taxon>Eurotiomycetidae</taxon>
        <taxon>Eurotiales</taxon>
        <taxon>Aspergillaceae</taxon>
        <taxon>Penicillium</taxon>
    </lineage>
</organism>
<name>A0A0M8P810_9EURO</name>
<reference evidence="1 2" key="1">
    <citation type="submission" date="2015-08" db="EMBL/GenBank/DDBJ databases">
        <title>Genome sequencing of Penicillium nordicum.</title>
        <authorList>
            <person name="Nguyen H.D."/>
            <person name="Seifert K.A."/>
        </authorList>
    </citation>
    <scope>NUCLEOTIDE SEQUENCE [LARGE SCALE GENOMIC DNA]</scope>
    <source>
        <strain evidence="1 2">DAOMC 185683</strain>
    </source>
</reference>
<evidence type="ECO:0000313" key="2">
    <source>
        <dbReference type="Proteomes" id="UP000037696"/>
    </source>
</evidence>
<accession>A0A0M8P810</accession>
<comment type="caution">
    <text evidence="1">The sequence shown here is derived from an EMBL/GenBank/DDBJ whole genome shotgun (WGS) entry which is preliminary data.</text>
</comment>
<protein>
    <submittedName>
        <fullName evidence="1">Uncharacterized protein</fullName>
    </submittedName>
</protein>
<dbReference type="EMBL" id="LHQQ01000021">
    <property type="protein sequence ID" value="KOS47048.1"/>
    <property type="molecule type" value="Genomic_DNA"/>
</dbReference>
<sequence>MFQPERGEAFKFHFIGVPQTKWDPLKMGPNPRGGVSQSNDSLKNSFRKYRVSAKRVGSAGSRSTFGPWRGPKAKTWFTHDLAYKDSPAPKLAAKKSANSIQIQFRFNLL</sequence>
<keyword evidence="2" id="KW-1185">Reference proteome</keyword>
<gene>
    <name evidence="1" type="ORF">ACN38_g2031</name>
</gene>
<proteinExistence type="predicted"/>
<dbReference type="Proteomes" id="UP000037696">
    <property type="component" value="Unassembled WGS sequence"/>
</dbReference>
<evidence type="ECO:0000313" key="1">
    <source>
        <dbReference type="EMBL" id="KOS47048.1"/>
    </source>
</evidence>